<gene>
    <name evidence="1" type="ORF">GRI48_00740</name>
</gene>
<proteinExistence type="predicted"/>
<evidence type="ECO:0008006" key="3">
    <source>
        <dbReference type="Google" id="ProtNLM"/>
    </source>
</evidence>
<accession>A0A844YEP5</accession>
<dbReference type="Proteomes" id="UP000445582">
    <property type="component" value="Unassembled WGS sequence"/>
</dbReference>
<protein>
    <recommendedName>
        <fullName evidence="3">DUF4164 family protein</fullName>
    </recommendedName>
</protein>
<evidence type="ECO:0000313" key="1">
    <source>
        <dbReference type="EMBL" id="MXO61528.1"/>
    </source>
</evidence>
<organism evidence="1 2">
    <name type="scientific">Qipengyuania oceanensis</name>
    <dbReference type="NCBI Taxonomy" id="1463597"/>
    <lineage>
        <taxon>Bacteria</taxon>
        <taxon>Pseudomonadati</taxon>
        <taxon>Pseudomonadota</taxon>
        <taxon>Alphaproteobacteria</taxon>
        <taxon>Sphingomonadales</taxon>
        <taxon>Erythrobacteraceae</taxon>
        <taxon>Qipengyuania</taxon>
    </lineage>
</organism>
<reference evidence="1 2" key="1">
    <citation type="submission" date="2019-12" db="EMBL/GenBank/DDBJ databases">
        <title>Genomic-based taxomic classification of the family Erythrobacteraceae.</title>
        <authorList>
            <person name="Xu L."/>
        </authorList>
    </citation>
    <scope>NUCLEOTIDE SEQUENCE [LARGE SCALE GENOMIC DNA]</scope>
    <source>
        <strain evidence="1 2">MCCC 1A09965</strain>
    </source>
</reference>
<keyword evidence="2" id="KW-1185">Reference proteome</keyword>
<comment type="caution">
    <text evidence="1">The sequence shown here is derived from an EMBL/GenBank/DDBJ whole genome shotgun (WGS) entry which is preliminary data.</text>
</comment>
<name>A0A844YEP5_9SPHN</name>
<dbReference type="AlphaFoldDB" id="A0A844YEP5"/>
<sequence length="64" mass="7176">MDSSRVTRAMSRIEDALARIERAAASPRSVDAGDADLAKRHERLKDTVREQLGELDSLIARLER</sequence>
<dbReference type="RefSeq" id="WP_160669967.1">
    <property type="nucleotide sequence ID" value="NZ_WTYN01000001.1"/>
</dbReference>
<evidence type="ECO:0000313" key="2">
    <source>
        <dbReference type="Proteomes" id="UP000445582"/>
    </source>
</evidence>
<dbReference type="EMBL" id="WTYN01000001">
    <property type="protein sequence ID" value="MXO61528.1"/>
    <property type="molecule type" value="Genomic_DNA"/>
</dbReference>